<evidence type="ECO:0000256" key="5">
    <source>
        <dbReference type="ARBA" id="ARBA00023054"/>
    </source>
</evidence>
<dbReference type="GeneTree" id="ENSGT00390000013719"/>
<evidence type="ECO:0000256" key="4">
    <source>
        <dbReference type="ARBA" id="ARBA00022980"/>
    </source>
</evidence>
<dbReference type="CTD" id="90480"/>
<keyword evidence="9" id="KW-0131">Cell cycle</keyword>
<feature type="coiled-coil region" evidence="14">
    <location>
        <begin position="111"/>
        <end position="217"/>
    </location>
</feature>
<evidence type="ECO:0000256" key="7">
    <source>
        <dbReference type="ARBA" id="ARBA00023242"/>
    </source>
</evidence>
<dbReference type="OMA" id="EPHSWIH"/>
<dbReference type="Proteomes" id="UP000008672">
    <property type="component" value="Unassembled WGS sequence"/>
</dbReference>
<reference evidence="16" key="1">
    <citation type="submission" date="2011-08" db="EMBL/GenBank/DDBJ databases">
        <title>The draft genome of Latimeria chalumnae.</title>
        <authorList>
            <person name="Di Palma F."/>
            <person name="Alfoldi J."/>
            <person name="Johnson J."/>
            <person name="Berlin A."/>
            <person name="Gnerre S."/>
            <person name="Jaffe D."/>
            <person name="MacCallum I."/>
            <person name="Young S."/>
            <person name="Walker B.J."/>
            <person name="Lander E."/>
            <person name="Lindblad-Toh K."/>
        </authorList>
    </citation>
    <scope>NUCLEOTIDE SEQUENCE [LARGE SCALE GENOMIC DNA]</scope>
    <source>
        <strain evidence="16">Wild caught</strain>
    </source>
</reference>
<comment type="subcellular location">
    <subcellularLocation>
        <location evidence="2">Mitochondrion</location>
    </subcellularLocation>
    <subcellularLocation>
        <location evidence="1">Nucleus</location>
    </subcellularLocation>
</comment>
<dbReference type="FunCoup" id="H3B6E1">
    <property type="interactions" value="1502"/>
</dbReference>
<evidence type="ECO:0000256" key="9">
    <source>
        <dbReference type="ARBA" id="ARBA00023306"/>
    </source>
</evidence>
<evidence type="ECO:0000256" key="6">
    <source>
        <dbReference type="ARBA" id="ARBA00023128"/>
    </source>
</evidence>
<dbReference type="PANTHER" id="PTHR31761">
    <property type="entry name" value="GROWTH ARREST AND DNA DAMAGE-INDUCIBLE PROTEINS-INTERACTING PROTEIN 1 GADD45GIP1"/>
    <property type="match status" value="1"/>
</dbReference>
<gene>
    <name evidence="15" type="primary">GADD45GIP1</name>
</gene>
<dbReference type="Bgee" id="ENSLACG00000015380">
    <property type="expression patterns" value="Expressed in mesonephros and 6 other cell types or tissues"/>
</dbReference>
<dbReference type="PANTHER" id="PTHR31761:SF1">
    <property type="entry name" value="LARGE RIBOSOMAL SUBUNIT PROTEIN ML64"/>
    <property type="match status" value="1"/>
</dbReference>
<reference evidence="15" key="2">
    <citation type="submission" date="2025-08" db="UniProtKB">
        <authorList>
            <consortium name="Ensembl"/>
        </authorList>
    </citation>
    <scope>IDENTIFICATION</scope>
</reference>
<organism evidence="15 16">
    <name type="scientific">Latimeria chalumnae</name>
    <name type="common">Coelacanth</name>
    <dbReference type="NCBI Taxonomy" id="7897"/>
    <lineage>
        <taxon>Eukaryota</taxon>
        <taxon>Metazoa</taxon>
        <taxon>Chordata</taxon>
        <taxon>Craniata</taxon>
        <taxon>Vertebrata</taxon>
        <taxon>Euteleostomi</taxon>
        <taxon>Coelacanthiformes</taxon>
        <taxon>Coelacanthidae</taxon>
        <taxon>Latimeria</taxon>
    </lineage>
</organism>
<dbReference type="PROSITE" id="PS51257">
    <property type="entry name" value="PROKAR_LIPOPROTEIN"/>
    <property type="match status" value="1"/>
</dbReference>
<accession>H3B6E1</accession>
<dbReference type="GO" id="GO:0005634">
    <property type="term" value="C:nucleus"/>
    <property type="evidence" value="ECO:0007669"/>
    <property type="project" value="UniProtKB-SubCell"/>
</dbReference>
<sequence>MAAPRFPRLLGLFGPLLAHRRPAGAPVLWGSCCQLQAAAYNPKPLPLNVSGFYLPDKKSETTPKWQKTPQYDAKLFGRYGEASRVDPALLWPDPEQLQEMEAEEREWFPSLQEMQKNITAQEKELKKKQLAREKLIAANMAKMPQMVEKWRREKRELKRKQREDKAKRDRLVAEARERFGYSIDPRSPKFQEMVKDLEKEEKKKQKLLRKLVKEEEMKAADSVKAQAVPPSA</sequence>
<dbReference type="OrthoDB" id="6247992at2759"/>
<evidence type="ECO:0000256" key="12">
    <source>
        <dbReference type="ARBA" id="ARBA00035485"/>
    </source>
</evidence>
<dbReference type="HOGENOM" id="CLU_102022_0_0_1"/>
<keyword evidence="5 14" id="KW-0175">Coiled coil</keyword>
<evidence type="ECO:0000256" key="14">
    <source>
        <dbReference type="SAM" id="Coils"/>
    </source>
</evidence>
<dbReference type="Ensembl" id="ENSLACT00000017590.2">
    <property type="protein sequence ID" value="ENSLACP00000017462.2"/>
    <property type="gene ID" value="ENSLACG00000015380.2"/>
</dbReference>
<dbReference type="GO" id="GO:0005840">
    <property type="term" value="C:ribosome"/>
    <property type="evidence" value="ECO:0007669"/>
    <property type="project" value="UniProtKB-KW"/>
</dbReference>
<evidence type="ECO:0000256" key="11">
    <source>
        <dbReference type="ARBA" id="ARBA00035184"/>
    </source>
</evidence>
<dbReference type="Gene3D" id="6.10.280.120">
    <property type="entry name" value="Growth arrest and DNA-damage-inducible proteins-interacting protein 1"/>
    <property type="match status" value="1"/>
</dbReference>
<dbReference type="Pfam" id="PF10147">
    <property type="entry name" value="CR6_interact"/>
    <property type="match status" value="1"/>
</dbReference>
<dbReference type="eggNOG" id="KOG4848">
    <property type="taxonomic scope" value="Eukaryota"/>
</dbReference>
<keyword evidence="8" id="KW-0687">Ribonucleoprotein</keyword>
<keyword evidence="7" id="KW-0539">Nucleus</keyword>
<evidence type="ECO:0000256" key="1">
    <source>
        <dbReference type="ARBA" id="ARBA00004123"/>
    </source>
</evidence>
<reference evidence="15" key="3">
    <citation type="submission" date="2025-09" db="UniProtKB">
        <authorList>
            <consortium name="Ensembl"/>
        </authorList>
    </citation>
    <scope>IDENTIFICATION</scope>
</reference>
<dbReference type="AlphaFoldDB" id="H3B6E1"/>
<dbReference type="STRING" id="7897.ENSLACP00000017462"/>
<dbReference type="EMBL" id="AFYH01054575">
    <property type="status" value="NOT_ANNOTATED_CDS"/>
    <property type="molecule type" value="Genomic_DNA"/>
</dbReference>
<comment type="function">
    <text evidence="13">Acts as a negative regulator of G1 to S cell cycle phase progression by inhibiting cyclin-dependent kinases. Inhibitory effects are additive with GADD45 proteins but also occur in the absence of GADD45 proteins. Acts as a repressor of the orphan nuclear receptor NR4A1 by inhibiting AB domain-mediated transcriptional activity. May be involved in the hormone-mediated regulation of NR4A1 transcriptional activity. May play a role in mitochondrial protein synthesis.</text>
</comment>
<evidence type="ECO:0000256" key="8">
    <source>
        <dbReference type="ARBA" id="ARBA00023274"/>
    </source>
</evidence>
<keyword evidence="4" id="KW-0689">Ribosomal protein</keyword>
<keyword evidence="16" id="KW-1185">Reference proteome</keyword>
<name>H3B6E1_LATCH</name>
<evidence type="ECO:0000256" key="10">
    <source>
        <dbReference type="ARBA" id="ARBA00030700"/>
    </source>
</evidence>
<dbReference type="GeneID" id="102349907"/>
<dbReference type="InterPro" id="IPR018472">
    <property type="entry name" value="Ribosomal_mL64"/>
</dbReference>
<comment type="similarity">
    <text evidence="3">Belongs to the mitochondrion-specific ribosomal protein mL64 family.</text>
</comment>
<dbReference type="KEGG" id="lcm:102349907"/>
<evidence type="ECO:0000256" key="3">
    <source>
        <dbReference type="ARBA" id="ARBA00005421"/>
    </source>
</evidence>
<evidence type="ECO:0000256" key="13">
    <source>
        <dbReference type="ARBA" id="ARBA00060144"/>
    </source>
</evidence>
<dbReference type="GO" id="GO:0005739">
    <property type="term" value="C:mitochondrion"/>
    <property type="evidence" value="ECO:0007669"/>
    <property type="project" value="UniProtKB-SubCell"/>
</dbReference>
<dbReference type="InParanoid" id="H3B6E1"/>
<dbReference type="RefSeq" id="XP_005994205.1">
    <property type="nucleotide sequence ID" value="XM_005994143.3"/>
</dbReference>
<keyword evidence="6" id="KW-0496">Mitochondrion</keyword>
<protein>
    <recommendedName>
        <fullName evidence="11">Large ribosomal subunit protein mL64</fullName>
    </recommendedName>
    <alternativeName>
        <fullName evidence="10">39S ribosomal protein L59, mitochondrial</fullName>
    </alternativeName>
    <alternativeName>
        <fullName evidence="12">Growth arrest and DNA damage-inducible proteins-interacting protein 1</fullName>
    </alternativeName>
</protein>
<evidence type="ECO:0000313" key="15">
    <source>
        <dbReference type="Ensembl" id="ENSLACP00000017462.2"/>
    </source>
</evidence>
<proteinExistence type="inferred from homology"/>
<dbReference type="GO" id="GO:1990904">
    <property type="term" value="C:ribonucleoprotein complex"/>
    <property type="evidence" value="ECO:0007669"/>
    <property type="project" value="UniProtKB-KW"/>
</dbReference>
<evidence type="ECO:0000313" key="16">
    <source>
        <dbReference type="Proteomes" id="UP000008672"/>
    </source>
</evidence>
<dbReference type="InterPro" id="IPR043035">
    <property type="entry name" value="Ribosomal_mL64_sf"/>
</dbReference>
<evidence type="ECO:0000256" key="2">
    <source>
        <dbReference type="ARBA" id="ARBA00004173"/>
    </source>
</evidence>